<accession>A0AAV1H8D1</accession>
<protein>
    <submittedName>
        <fullName evidence="2">Uncharacterized protein</fullName>
    </submittedName>
</protein>
<dbReference type="EMBL" id="OY660883">
    <property type="protein sequence ID" value="CAJ1082242.1"/>
    <property type="molecule type" value="Genomic_DNA"/>
</dbReference>
<feature type="compositionally biased region" description="Basic and acidic residues" evidence="1">
    <location>
        <begin position="21"/>
        <end position="30"/>
    </location>
</feature>
<name>A0AAV1H8D1_XYRNO</name>
<reference evidence="2" key="1">
    <citation type="submission" date="2023-08" db="EMBL/GenBank/DDBJ databases">
        <authorList>
            <person name="Alioto T."/>
            <person name="Alioto T."/>
            <person name="Gomez Garrido J."/>
        </authorList>
    </citation>
    <scope>NUCLEOTIDE SEQUENCE</scope>
</reference>
<dbReference type="Proteomes" id="UP001178508">
    <property type="component" value="Chromosome 20"/>
</dbReference>
<feature type="region of interest" description="Disordered" evidence="1">
    <location>
        <begin position="21"/>
        <end position="63"/>
    </location>
</feature>
<sequence>MGQVEAPVIGWRNRGEFEGCHRSRLSRTEVEPSSLEGEECSDNKGAATAATATAAPSQETTTLSPPRLCWSNLYATCWIRPPQITQMHN</sequence>
<keyword evidence="3" id="KW-1185">Reference proteome</keyword>
<evidence type="ECO:0000256" key="1">
    <source>
        <dbReference type="SAM" id="MobiDB-lite"/>
    </source>
</evidence>
<proteinExistence type="predicted"/>
<feature type="compositionally biased region" description="Low complexity" evidence="1">
    <location>
        <begin position="46"/>
        <end position="55"/>
    </location>
</feature>
<evidence type="ECO:0000313" key="3">
    <source>
        <dbReference type="Proteomes" id="UP001178508"/>
    </source>
</evidence>
<evidence type="ECO:0000313" key="2">
    <source>
        <dbReference type="EMBL" id="CAJ1082242.1"/>
    </source>
</evidence>
<organism evidence="2 3">
    <name type="scientific">Xyrichtys novacula</name>
    <name type="common">Pearly razorfish</name>
    <name type="synonym">Hemipteronotus novacula</name>
    <dbReference type="NCBI Taxonomy" id="13765"/>
    <lineage>
        <taxon>Eukaryota</taxon>
        <taxon>Metazoa</taxon>
        <taxon>Chordata</taxon>
        <taxon>Craniata</taxon>
        <taxon>Vertebrata</taxon>
        <taxon>Euteleostomi</taxon>
        <taxon>Actinopterygii</taxon>
        <taxon>Neopterygii</taxon>
        <taxon>Teleostei</taxon>
        <taxon>Neoteleostei</taxon>
        <taxon>Acanthomorphata</taxon>
        <taxon>Eupercaria</taxon>
        <taxon>Labriformes</taxon>
        <taxon>Labridae</taxon>
        <taxon>Xyrichtys</taxon>
    </lineage>
</organism>
<dbReference type="AlphaFoldDB" id="A0AAV1H8D1"/>
<gene>
    <name evidence="2" type="ORF">XNOV1_A027154</name>
</gene>